<accession>U2KYT6</accession>
<protein>
    <submittedName>
        <fullName evidence="1">Uncharacterized protein</fullName>
    </submittedName>
</protein>
<dbReference type="AlphaFoldDB" id="U2KYT6"/>
<evidence type="ECO:0000313" key="2">
    <source>
        <dbReference type="Proteomes" id="UP000016662"/>
    </source>
</evidence>
<dbReference type="Proteomes" id="UP000016662">
    <property type="component" value="Unassembled WGS sequence"/>
</dbReference>
<dbReference type="EMBL" id="AWVF01000031">
    <property type="protein sequence ID" value="ERJ97275.1"/>
    <property type="molecule type" value="Genomic_DNA"/>
</dbReference>
<evidence type="ECO:0000313" key="1">
    <source>
        <dbReference type="EMBL" id="ERJ97275.1"/>
    </source>
</evidence>
<keyword evidence="2" id="KW-1185">Reference proteome</keyword>
<gene>
    <name evidence="1" type="ORF">RUMCAL_00347</name>
</gene>
<dbReference type="HOGENOM" id="CLU_2357999_0_0_9"/>
<reference evidence="1 2" key="1">
    <citation type="submission" date="2013-07" db="EMBL/GenBank/DDBJ databases">
        <authorList>
            <person name="Weinstock G."/>
            <person name="Sodergren E."/>
            <person name="Wylie T."/>
            <person name="Fulton L."/>
            <person name="Fulton R."/>
            <person name="Fronick C."/>
            <person name="O'Laughlin M."/>
            <person name="Godfrey J."/>
            <person name="Miner T."/>
            <person name="Herter B."/>
            <person name="Appelbaum E."/>
            <person name="Cordes M."/>
            <person name="Lek S."/>
            <person name="Wollam A."/>
            <person name="Pepin K.H."/>
            <person name="Palsikar V.B."/>
            <person name="Mitreva M."/>
            <person name="Wilson R.K."/>
        </authorList>
    </citation>
    <scope>NUCLEOTIDE SEQUENCE [LARGE SCALE GENOMIC DNA]</scope>
    <source>
        <strain evidence="1 2">ATCC 27760</strain>
    </source>
</reference>
<dbReference type="STRING" id="411473.RUMCAL_00347"/>
<proteinExistence type="predicted"/>
<comment type="caution">
    <text evidence="1">The sequence shown here is derived from an EMBL/GenBank/DDBJ whole genome shotgun (WGS) entry which is preliminary data.</text>
</comment>
<name>U2KYT6_9FIRM</name>
<organism evidence="1 2">
    <name type="scientific">Ruminococcus callidus ATCC 27760</name>
    <dbReference type="NCBI Taxonomy" id="411473"/>
    <lineage>
        <taxon>Bacteria</taxon>
        <taxon>Bacillati</taxon>
        <taxon>Bacillota</taxon>
        <taxon>Clostridia</taxon>
        <taxon>Eubacteriales</taxon>
        <taxon>Oscillospiraceae</taxon>
        <taxon>Ruminococcus</taxon>
    </lineage>
</organism>
<sequence length="96" mass="10836">MGVYVKSGETLFVGSFIGVAYKYVHFEYVTTESSIWPVHIGTITYYKHDPEPLLSGDIILNANDWSQVHQANYYYDAAYPLTGAMADEFSNNRNGD</sequence>